<dbReference type="STRING" id="582899.Hden_0291"/>
<proteinExistence type="predicted"/>
<dbReference type="AlphaFoldDB" id="D8JQW4"/>
<dbReference type="EMBL" id="CP002083">
    <property type="protein sequence ID" value="ADJ22116.1"/>
    <property type="molecule type" value="Genomic_DNA"/>
</dbReference>
<name>D8JQW4_HYPDA</name>
<dbReference type="InterPro" id="IPR023154">
    <property type="entry name" value="Jann4075-like_sf"/>
</dbReference>
<dbReference type="HOGENOM" id="CLU_155065_0_0_5"/>
<dbReference type="Pfam" id="PF11015">
    <property type="entry name" value="DUF2853"/>
    <property type="match status" value="1"/>
</dbReference>
<sequence>MSVNYADDIKRYQPNVDDKVVAAIVKHLGIALRSADASLVSCSSKDELATVRESWLKKKLGLTDDDAKLDKVIADVCTTMKAETRKSRVTFYYLIAEKTGKLASLAGA</sequence>
<gene>
    <name evidence="1" type="ordered locus">Hden_0291</name>
</gene>
<evidence type="ECO:0000313" key="2">
    <source>
        <dbReference type="Proteomes" id="UP000002033"/>
    </source>
</evidence>
<dbReference type="InterPro" id="IPR021274">
    <property type="entry name" value="DUF2853"/>
</dbReference>
<accession>D8JQW4</accession>
<dbReference type="SUPFAM" id="SSF158587">
    <property type="entry name" value="Jann4075-like"/>
    <property type="match status" value="1"/>
</dbReference>
<keyword evidence="2" id="KW-1185">Reference proteome</keyword>
<dbReference type="Proteomes" id="UP000002033">
    <property type="component" value="Chromosome"/>
</dbReference>
<dbReference type="RefSeq" id="WP_013214335.1">
    <property type="nucleotide sequence ID" value="NC_014313.1"/>
</dbReference>
<dbReference type="Gene3D" id="1.10.238.120">
    <property type="entry name" value="Jann4075-like"/>
    <property type="match status" value="1"/>
</dbReference>
<dbReference type="OrthoDB" id="9812542at2"/>
<dbReference type="eggNOG" id="ENOG5032BH7">
    <property type="taxonomic scope" value="Bacteria"/>
</dbReference>
<organism evidence="1 2">
    <name type="scientific">Hyphomicrobium denitrificans (strain ATCC 51888 / DSM 1869 / NCIMB 11706 / TK 0415)</name>
    <dbReference type="NCBI Taxonomy" id="582899"/>
    <lineage>
        <taxon>Bacteria</taxon>
        <taxon>Pseudomonadati</taxon>
        <taxon>Pseudomonadota</taxon>
        <taxon>Alphaproteobacteria</taxon>
        <taxon>Hyphomicrobiales</taxon>
        <taxon>Hyphomicrobiaceae</taxon>
        <taxon>Hyphomicrobium</taxon>
    </lineage>
</organism>
<evidence type="ECO:0008006" key="3">
    <source>
        <dbReference type="Google" id="ProtNLM"/>
    </source>
</evidence>
<dbReference type="KEGG" id="hdn:Hden_0291"/>
<reference evidence="2" key="1">
    <citation type="journal article" date="2011" name="J. Bacteriol.">
        <title>Genome sequences of eight morphologically diverse alphaproteobacteria.</title>
        <authorList>
            <consortium name="US DOE Joint Genome Institute"/>
            <person name="Brown P.J."/>
            <person name="Kysela D.T."/>
            <person name="Buechlein A."/>
            <person name="Hemmerich C."/>
            <person name="Brun Y.V."/>
        </authorList>
    </citation>
    <scope>NUCLEOTIDE SEQUENCE [LARGE SCALE GENOMIC DNA]</scope>
    <source>
        <strain evidence="2">ATCC 51888 / DSM 1869 / NCIB 11706 / TK 0415</strain>
    </source>
</reference>
<evidence type="ECO:0000313" key="1">
    <source>
        <dbReference type="EMBL" id="ADJ22116.1"/>
    </source>
</evidence>
<protein>
    <recommendedName>
        <fullName evidence="3">DUF2853 family protein</fullName>
    </recommendedName>
</protein>